<organism evidence="1 2">
    <name type="scientific">Moorena bouillonii PNG</name>
    <dbReference type="NCBI Taxonomy" id="568701"/>
    <lineage>
        <taxon>Bacteria</taxon>
        <taxon>Bacillati</taxon>
        <taxon>Cyanobacteriota</taxon>
        <taxon>Cyanophyceae</taxon>
        <taxon>Coleofasciculales</taxon>
        <taxon>Coleofasciculaceae</taxon>
        <taxon>Moorena</taxon>
    </lineage>
</organism>
<dbReference type="EMBL" id="MKZS01000001">
    <property type="protein sequence ID" value="OLT59475.1"/>
    <property type="molecule type" value="Genomic_DNA"/>
</dbReference>
<evidence type="ECO:0000313" key="2">
    <source>
        <dbReference type="Proteomes" id="UP000186657"/>
    </source>
</evidence>
<accession>A0A1U7N0J1</accession>
<protein>
    <submittedName>
        <fullName evidence="1">Uncharacterized protein</fullName>
    </submittedName>
</protein>
<keyword evidence="2" id="KW-1185">Reference proteome</keyword>
<dbReference type="Proteomes" id="UP000186657">
    <property type="component" value="Unassembled WGS sequence"/>
</dbReference>
<gene>
    <name evidence="1" type="ORF">BJP37_10985</name>
</gene>
<reference evidence="1 2" key="1">
    <citation type="submission" date="2016-10" db="EMBL/GenBank/DDBJ databases">
        <title>Comparative genomics uncovers the prolific and rare metabolic potential of the cyanobacterial genus Moorea.</title>
        <authorList>
            <person name="Leao T."/>
            <person name="Castelao G."/>
            <person name="Korobeynikov A."/>
            <person name="Monroe E.A."/>
            <person name="Podell S."/>
            <person name="Glukhov E."/>
            <person name="Allen E."/>
            <person name="Gerwick W.H."/>
            <person name="Gerwick L."/>
        </authorList>
    </citation>
    <scope>NUCLEOTIDE SEQUENCE [LARGE SCALE GENOMIC DNA]</scope>
    <source>
        <strain evidence="1 2">PNG5-198</strain>
    </source>
</reference>
<dbReference type="AlphaFoldDB" id="A0A1U7N0J1"/>
<comment type="caution">
    <text evidence="1">The sequence shown here is derived from an EMBL/GenBank/DDBJ whole genome shotgun (WGS) entry which is preliminary data.</text>
</comment>
<name>A0A1U7N0J1_9CYAN</name>
<sequence length="104" mass="11731">MDYSDQIKILPLLPLDTIERECERASINGMSSVIALRPRQEARGKRQKFTITAFQVLSMSNTLMGSAILVLDEATEGIQPSIILEIETARALHQQRLGRKFRCT</sequence>
<proteinExistence type="predicted"/>
<evidence type="ECO:0000313" key="1">
    <source>
        <dbReference type="EMBL" id="OLT59475.1"/>
    </source>
</evidence>